<feature type="region of interest" description="Disordered" evidence="1">
    <location>
        <begin position="139"/>
        <end position="171"/>
    </location>
</feature>
<sequence>MESNNGMEKTLKKKHFVLVHGACHGAWSWYKVVALLRAEGHRVTALDMAAAGVHPTLVEELRSFSDYCKPLMEFMATLPPDDTVVLVGHSMGGISISVAMEMFPRKISVAIFVTAFMPAPHLNVPAIIQEGGTVVPAGATGRRKQQHWRALRREEKSSASADGATEKSSAA</sequence>
<dbReference type="InterPro" id="IPR045889">
    <property type="entry name" value="MES/HNL"/>
</dbReference>
<dbReference type="GO" id="GO:0016787">
    <property type="term" value="F:hydrolase activity"/>
    <property type="evidence" value="ECO:0007669"/>
    <property type="project" value="UniProtKB-ARBA"/>
</dbReference>
<dbReference type="EMBL" id="JBFOLK010000002">
    <property type="protein sequence ID" value="KAL2531740.1"/>
    <property type="molecule type" value="Genomic_DNA"/>
</dbReference>
<dbReference type="PANTHER" id="PTHR10992">
    <property type="entry name" value="METHYLESTERASE FAMILY MEMBER"/>
    <property type="match status" value="1"/>
</dbReference>
<evidence type="ECO:0000313" key="3">
    <source>
        <dbReference type="EMBL" id="KAL2531740.1"/>
    </source>
</evidence>
<dbReference type="Pfam" id="PF00561">
    <property type="entry name" value="Abhydrolase_1"/>
    <property type="match status" value="1"/>
</dbReference>
<comment type="caution">
    <text evidence="3">The sequence shown here is derived from an EMBL/GenBank/DDBJ whole genome shotgun (WGS) entry which is preliminary data.</text>
</comment>
<feature type="compositionally biased region" description="Basic residues" evidence="1">
    <location>
        <begin position="141"/>
        <end position="150"/>
    </location>
</feature>
<accession>A0ABD1V565</accession>
<dbReference type="SUPFAM" id="SSF53474">
    <property type="entry name" value="alpha/beta-Hydrolases"/>
    <property type="match status" value="1"/>
</dbReference>
<dbReference type="PANTHER" id="PTHR10992:SF1066">
    <property type="entry name" value="METHYL JASMONATE ESTERASE 1"/>
    <property type="match status" value="1"/>
</dbReference>
<proteinExistence type="predicted"/>
<keyword evidence="4" id="KW-1185">Reference proteome</keyword>
<protein>
    <submittedName>
        <fullName evidence="3">Methylesterase 2</fullName>
    </submittedName>
</protein>
<reference evidence="4" key="1">
    <citation type="submission" date="2024-07" db="EMBL/GenBank/DDBJ databases">
        <title>Two chromosome-level genome assemblies of Korean endemic species Abeliophyllum distichum and Forsythia ovata (Oleaceae).</title>
        <authorList>
            <person name="Jang H."/>
        </authorList>
    </citation>
    <scope>NUCLEOTIDE SEQUENCE [LARGE SCALE GENOMIC DNA]</scope>
</reference>
<gene>
    <name evidence="3" type="ORF">Adt_05091</name>
</gene>
<feature type="domain" description="AB hydrolase-1" evidence="2">
    <location>
        <begin position="15"/>
        <end position="124"/>
    </location>
</feature>
<dbReference type="Proteomes" id="UP001604336">
    <property type="component" value="Unassembled WGS sequence"/>
</dbReference>
<evidence type="ECO:0000256" key="1">
    <source>
        <dbReference type="SAM" id="MobiDB-lite"/>
    </source>
</evidence>
<dbReference type="Gene3D" id="3.40.50.1820">
    <property type="entry name" value="alpha/beta hydrolase"/>
    <property type="match status" value="1"/>
</dbReference>
<name>A0ABD1V565_9LAMI</name>
<dbReference type="InterPro" id="IPR029058">
    <property type="entry name" value="AB_hydrolase_fold"/>
</dbReference>
<dbReference type="AlphaFoldDB" id="A0ABD1V565"/>
<dbReference type="InterPro" id="IPR000073">
    <property type="entry name" value="AB_hydrolase_1"/>
</dbReference>
<organism evidence="3 4">
    <name type="scientific">Abeliophyllum distichum</name>
    <dbReference type="NCBI Taxonomy" id="126358"/>
    <lineage>
        <taxon>Eukaryota</taxon>
        <taxon>Viridiplantae</taxon>
        <taxon>Streptophyta</taxon>
        <taxon>Embryophyta</taxon>
        <taxon>Tracheophyta</taxon>
        <taxon>Spermatophyta</taxon>
        <taxon>Magnoliopsida</taxon>
        <taxon>eudicotyledons</taxon>
        <taxon>Gunneridae</taxon>
        <taxon>Pentapetalae</taxon>
        <taxon>asterids</taxon>
        <taxon>lamiids</taxon>
        <taxon>Lamiales</taxon>
        <taxon>Oleaceae</taxon>
        <taxon>Forsythieae</taxon>
        <taxon>Abeliophyllum</taxon>
    </lineage>
</organism>
<evidence type="ECO:0000313" key="4">
    <source>
        <dbReference type="Proteomes" id="UP001604336"/>
    </source>
</evidence>
<evidence type="ECO:0000259" key="2">
    <source>
        <dbReference type="Pfam" id="PF00561"/>
    </source>
</evidence>